<dbReference type="InterPro" id="IPR036624">
    <property type="entry name" value="Hcp1-lik_sf"/>
</dbReference>
<dbReference type="Pfam" id="PF01391">
    <property type="entry name" value="Collagen"/>
    <property type="match status" value="1"/>
</dbReference>
<evidence type="ECO:0000313" key="3">
    <source>
        <dbReference type="Proteomes" id="UP000272015"/>
    </source>
</evidence>
<feature type="compositionally biased region" description="Low complexity" evidence="1">
    <location>
        <begin position="9"/>
        <end position="37"/>
    </location>
</feature>
<evidence type="ECO:0008006" key="4">
    <source>
        <dbReference type="Google" id="ProtNLM"/>
    </source>
</evidence>
<gene>
    <name evidence="2" type="ORF">D6T64_05910</name>
</gene>
<dbReference type="InterPro" id="IPR008160">
    <property type="entry name" value="Collagen"/>
</dbReference>
<name>A0A3A5ML52_9MICO</name>
<keyword evidence="3" id="KW-1185">Reference proteome</keyword>
<dbReference type="AlphaFoldDB" id="A0A3A5ML52"/>
<feature type="region of interest" description="Disordered" evidence="1">
    <location>
        <begin position="1"/>
        <end position="66"/>
    </location>
</feature>
<sequence>MGPQGMTGAAGARGATGADGSWGTQGDQGATGQQGDQGEPGATGAQGLIGLTGATGAQGPAGGASVVDANPNDLTYRMKVGTNPLVQVTGFTQEITQSGSTHMGGGGGAGKAIFGDVSLTLPMNSQIITLMNNLARGAHVPSASVEMCLPGETTGQCTLELAMTDVLVKGIDVQQDPTQATATLVLNFAREKVSILPGTAQAVTYEWDIAQNVLVSESGSAIATATGNTTYTTTLPGGSVFSALSWSQSSTQLGNTHESGGGAGKSEFADVIADTRTGPGTIALLRAVASGEVLPTVELAGCELTNCTTTTKLSDVLVTKLVLGSPALYDQAQFNYGAITWNRHDDTRNLNQNKRFSYNVAENTAQQ</sequence>
<accession>A0A3A5ML52</accession>
<dbReference type="EMBL" id="QZVS01000069">
    <property type="protein sequence ID" value="RJT89755.1"/>
    <property type="molecule type" value="Genomic_DNA"/>
</dbReference>
<dbReference type="Pfam" id="PF05638">
    <property type="entry name" value="T6SS_HCP"/>
    <property type="match status" value="2"/>
</dbReference>
<dbReference type="Proteomes" id="UP000272015">
    <property type="component" value="Unassembled WGS sequence"/>
</dbReference>
<comment type="caution">
    <text evidence="2">The sequence shown here is derived from an EMBL/GenBank/DDBJ whole genome shotgun (WGS) entry which is preliminary data.</text>
</comment>
<dbReference type="SUPFAM" id="SSF141452">
    <property type="entry name" value="Hcp1-like"/>
    <property type="match status" value="2"/>
</dbReference>
<dbReference type="InterPro" id="IPR008514">
    <property type="entry name" value="T6SS_Hcp"/>
</dbReference>
<proteinExistence type="predicted"/>
<protein>
    <recommendedName>
        <fullName evidence="4">Collagen-like protein</fullName>
    </recommendedName>
</protein>
<dbReference type="Gene3D" id="2.30.110.20">
    <property type="entry name" value="Hcp1-like"/>
    <property type="match status" value="2"/>
</dbReference>
<reference evidence="2 3" key="1">
    <citation type="submission" date="2018-09" db="EMBL/GenBank/DDBJ databases">
        <title>Novel species of Cryobacterium.</title>
        <authorList>
            <person name="Liu Q."/>
            <person name="Xin Y.-H."/>
        </authorList>
    </citation>
    <scope>NUCLEOTIDE SEQUENCE [LARGE SCALE GENOMIC DNA]</scope>
    <source>
        <strain evidence="2 3">Hh39</strain>
    </source>
</reference>
<evidence type="ECO:0000313" key="2">
    <source>
        <dbReference type="EMBL" id="RJT89755.1"/>
    </source>
</evidence>
<evidence type="ECO:0000256" key="1">
    <source>
        <dbReference type="SAM" id="MobiDB-lite"/>
    </source>
</evidence>
<organism evidence="2 3">
    <name type="scientific">Cryobacterium melibiosiphilum</name>
    <dbReference type="NCBI Taxonomy" id="995039"/>
    <lineage>
        <taxon>Bacteria</taxon>
        <taxon>Bacillati</taxon>
        <taxon>Actinomycetota</taxon>
        <taxon>Actinomycetes</taxon>
        <taxon>Micrococcales</taxon>
        <taxon>Microbacteriaceae</taxon>
        <taxon>Cryobacterium</taxon>
    </lineage>
</organism>